<dbReference type="PANTHER" id="PTHR40940">
    <property type="entry name" value="PROTEIN BATD-RELATED"/>
    <property type="match status" value="1"/>
</dbReference>
<feature type="region of interest" description="Disordered" evidence="1">
    <location>
        <begin position="522"/>
        <end position="542"/>
    </location>
</feature>
<dbReference type="InterPro" id="IPR025738">
    <property type="entry name" value="BatD"/>
</dbReference>
<accession>A0A4R1KIN5</accession>
<dbReference type="EMBL" id="SMGD01000001">
    <property type="protein sequence ID" value="TCK64023.1"/>
    <property type="molecule type" value="Genomic_DNA"/>
</dbReference>
<dbReference type="AlphaFoldDB" id="A0A4R1KIN5"/>
<feature type="chain" id="PRO_5020249665" evidence="2">
    <location>
        <begin position="19"/>
        <end position="542"/>
    </location>
</feature>
<keyword evidence="4" id="KW-1185">Reference proteome</keyword>
<dbReference type="Proteomes" id="UP000295565">
    <property type="component" value="Unassembled WGS sequence"/>
</dbReference>
<proteinExistence type="predicted"/>
<reference evidence="3 4" key="1">
    <citation type="submission" date="2019-03" db="EMBL/GenBank/DDBJ databases">
        <title>Genomic Encyclopedia of Type Strains, Phase IV (KMG-IV): sequencing the most valuable type-strain genomes for metagenomic binning, comparative biology and taxonomic classification.</title>
        <authorList>
            <person name="Goeker M."/>
        </authorList>
    </citation>
    <scope>NUCLEOTIDE SEQUENCE [LARGE SCALE GENOMIC DNA]</scope>
    <source>
        <strain evidence="3 4">DSM 18577</strain>
    </source>
</reference>
<name>A0A4R1KIN5_9GAMM</name>
<feature type="signal peptide" evidence="2">
    <location>
        <begin position="1"/>
        <end position="18"/>
    </location>
</feature>
<dbReference type="RefSeq" id="WP_165872615.1">
    <property type="nucleotide sequence ID" value="NZ_OU594967.1"/>
</dbReference>
<evidence type="ECO:0000313" key="3">
    <source>
        <dbReference type="EMBL" id="TCK64023.1"/>
    </source>
</evidence>
<evidence type="ECO:0000313" key="4">
    <source>
        <dbReference type="Proteomes" id="UP000295565"/>
    </source>
</evidence>
<dbReference type="PANTHER" id="PTHR40940:SF1">
    <property type="entry name" value="PROTEIN BATD"/>
    <property type="match status" value="1"/>
</dbReference>
<sequence length="542" mass="60247">MIRYIIFAFIFFVATAQAASQDVNATISQNPVYTGQAFTLTVTANASLSSSEFDRSKLLHHGFIVGPTSTSRQINSINGQVTRQTQWVTTLLVRTPGDYIIPALSIAANQTQPIHFKAVAYHGQNKLQQKVQVQTQLLASSAWVGQSLLYKAKVLVATSLSNADFDPPTAENAKIKRIGKDQQQREIIDGVRYQTLTRYWLITPEKAGELTIKGPELSGSAGIVDPSFGMNQEPVDVIGASQKIRIQAIPHGFQQPWLGAQKVTIDDQLSPKNSNPKVGQAITRTITITAQGAGIAQLPKLKFNYPSGLRVYPEKPVDHLFIKDDHFYAQRRYTIAIIPTHSGKYTIKGPTLTWWNTHEETVQYSKIKPITLNVANVAGAPLSSDKNAPNQTLTASSASAAKSNSHQGHLWFWVWVVTCLIWVSRELLGYYLGKKSVPHQLKPQPDESNTEQSSSWHRFENAAKACQSKQAERALRQWLAHQDPLTQERLKPLLAELAAMAWHPDNSEEPWDGVSYLERINKTKRQAASTKHQKGELPPLNP</sequence>
<comment type="caution">
    <text evidence="3">The sequence shown here is derived from an EMBL/GenBank/DDBJ whole genome shotgun (WGS) entry which is preliminary data.</text>
</comment>
<dbReference type="Pfam" id="PF13584">
    <property type="entry name" value="BatD"/>
    <property type="match status" value="2"/>
</dbReference>
<evidence type="ECO:0000256" key="1">
    <source>
        <dbReference type="SAM" id="MobiDB-lite"/>
    </source>
</evidence>
<organism evidence="3 4">
    <name type="scientific">Celerinatantimonas diazotrophica</name>
    <dbReference type="NCBI Taxonomy" id="412034"/>
    <lineage>
        <taxon>Bacteria</taxon>
        <taxon>Pseudomonadati</taxon>
        <taxon>Pseudomonadota</taxon>
        <taxon>Gammaproteobacteria</taxon>
        <taxon>Celerinatantimonadaceae</taxon>
        <taxon>Celerinatantimonas</taxon>
    </lineage>
</organism>
<keyword evidence="2" id="KW-0732">Signal</keyword>
<protein>
    <submittedName>
        <fullName evidence="3">Oxygen tolerance protein BatD</fullName>
    </submittedName>
</protein>
<gene>
    <name evidence="3" type="ORF">EV690_0149</name>
</gene>
<evidence type="ECO:0000256" key="2">
    <source>
        <dbReference type="SAM" id="SignalP"/>
    </source>
</evidence>